<dbReference type="PANTHER" id="PTHR36436:SF6">
    <property type="entry name" value="SLL5081 PROTEIN"/>
    <property type="match status" value="1"/>
</dbReference>
<gene>
    <name evidence="1" type="ORF">GJ700_00795</name>
</gene>
<sequence length="228" mass="25180">MPFRDEIQFTAVAVPITEAVTKFGGQPVWHGAPQWPISRATGNPMRFICQVAIDEKLFPGSYGRMAYIFITDENEYVDGTWEPNGGENAVVIQPSLLDVGTPTSPQMTGPTLYDMVEIPGKDRLVPIEREYAATMTTAEEPQFQTVDIRSSWSGEENGRYAEALEGNKVGGAPIFLQGDEFPDEGEWTLLLQLDSVNVPFSVNFGDAGIAYAFIDKEGQTGKFLWQCL</sequence>
<evidence type="ECO:0000313" key="1">
    <source>
        <dbReference type="EMBL" id="MRV70258.1"/>
    </source>
</evidence>
<accession>A0A7X2IIG0</accession>
<comment type="caution">
    <text evidence="1">The sequence shown here is derived from an EMBL/GenBank/DDBJ whole genome shotgun (WGS) entry which is preliminary data.</text>
</comment>
<dbReference type="EMBL" id="WKJJ01000001">
    <property type="protein sequence ID" value="MRV70258.1"/>
    <property type="molecule type" value="Genomic_DNA"/>
</dbReference>
<dbReference type="InterPro" id="IPR035948">
    <property type="entry name" value="YwqG-like_sf"/>
</dbReference>
<dbReference type="PANTHER" id="PTHR36436">
    <property type="entry name" value="SLL5081 PROTEIN"/>
    <property type="match status" value="1"/>
</dbReference>
<organism evidence="1 2">
    <name type="scientific">Pseudoduganella rivuli</name>
    <dbReference type="NCBI Taxonomy" id="2666085"/>
    <lineage>
        <taxon>Bacteria</taxon>
        <taxon>Pseudomonadati</taxon>
        <taxon>Pseudomonadota</taxon>
        <taxon>Betaproteobacteria</taxon>
        <taxon>Burkholderiales</taxon>
        <taxon>Oxalobacteraceae</taxon>
        <taxon>Telluria group</taxon>
        <taxon>Pseudoduganella</taxon>
    </lineage>
</organism>
<name>A0A7X2IIG0_9BURK</name>
<evidence type="ECO:0000313" key="2">
    <source>
        <dbReference type="Proteomes" id="UP000446768"/>
    </source>
</evidence>
<dbReference type="Gene3D" id="2.30.320.10">
    <property type="entry name" value="YwqG-like"/>
    <property type="match status" value="1"/>
</dbReference>
<dbReference type="Pfam" id="PF09234">
    <property type="entry name" value="DUF1963"/>
    <property type="match status" value="1"/>
</dbReference>
<keyword evidence="2" id="KW-1185">Reference proteome</keyword>
<reference evidence="1 2" key="1">
    <citation type="submission" date="2019-11" db="EMBL/GenBank/DDBJ databases">
        <title>Novel species isolated from a subtropical stream in China.</title>
        <authorList>
            <person name="Lu H."/>
        </authorList>
    </citation>
    <scope>NUCLEOTIDE SEQUENCE [LARGE SCALE GENOMIC DNA]</scope>
    <source>
        <strain evidence="1 2">FT92W</strain>
    </source>
</reference>
<dbReference type="Proteomes" id="UP000446768">
    <property type="component" value="Unassembled WGS sequence"/>
</dbReference>
<dbReference type="InterPro" id="IPR015315">
    <property type="entry name" value="DUF1963"/>
</dbReference>
<proteinExistence type="predicted"/>
<dbReference type="AlphaFoldDB" id="A0A7X2IIG0"/>
<dbReference type="SUPFAM" id="SSF103032">
    <property type="entry name" value="Hypothetical protein YwqG"/>
    <property type="match status" value="1"/>
</dbReference>
<dbReference type="RefSeq" id="WP_154370753.1">
    <property type="nucleotide sequence ID" value="NZ_WKJJ01000001.1"/>
</dbReference>
<protein>
    <submittedName>
        <fullName evidence="1">DUF1963 domain-containing protein</fullName>
    </submittedName>
</protein>